<dbReference type="GO" id="GO:0120293">
    <property type="term" value="C:dynein axonemal particle"/>
    <property type="evidence" value="ECO:0007669"/>
    <property type="project" value="UniProtKB-SubCell"/>
</dbReference>
<dbReference type="InterPro" id="IPR002048">
    <property type="entry name" value="EF_hand_dom"/>
</dbReference>
<evidence type="ECO:0000256" key="9">
    <source>
        <dbReference type="ARBA" id="ARBA00024190"/>
    </source>
</evidence>
<keyword evidence="3" id="KW-0053">Apoptosis</keyword>
<evidence type="ECO:0000256" key="1">
    <source>
        <dbReference type="ARBA" id="ARBA00022490"/>
    </source>
</evidence>
<dbReference type="InterPro" id="IPR011992">
    <property type="entry name" value="EF-hand-dom_pair"/>
</dbReference>
<feature type="chain" id="PRO_5035271682" description="Dynein axonemal assembly factor 10" evidence="14">
    <location>
        <begin position="24"/>
        <end position="735"/>
    </location>
</feature>
<evidence type="ECO:0000256" key="2">
    <source>
        <dbReference type="ARBA" id="ARBA00022574"/>
    </source>
</evidence>
<evidence type="ECO:0000256" key="8">
    <source>
        <dbReference type="ARBA" id="ARBA00023774"/>
    </source>
</evidence>
<keyword evidence="2 13" id="KW-0853">WD repeat</keyword>
<name>A0A8J7NV85_ATRSP</name>
<evidence type="ECO:0000256" key="7">
    <source>
        <dbReference type="ARBA" id="ARBA00023754"/>
    </source>
</evidence>
<proteinExistence type="inferred from homology"/>
<feature type="domain" description="EF-hand" evidence="15">
    <location>
        <begin position="93"/>
        <end position="128"/>
    </location>
</feature>
<keyword evidence="6" id="KW-0106">Calcium</keyword>
<dbReference type="SMART" id="SM00320">
    <property type="entry name" value="WD40"/>
    <property type="match status" value="6"/>
</dbReference>
<evidence type="ECO:0000256" key="14">
    <source>
        <dbReference type="SAM" id="SignalP"/>
    </source>
</evidence>
<protein>
    <recommendedName>
        <fullName evidence="11">Dynein axonemal assembly factor 10</fullName>
    </recommendedName>
    <alternativeName>
        <fullName evidence="12">WD repeat-containing protein 92</fullName>
    </alternativeName>
</protein>
<dbReference type="EMBL" id="JAAWVO010051054">
    <property type="protein sequence ID" value="MBN3320352.1"/>
    <property type="molecule type" value="Genomic_DNA"/>
</dbReference>
<feature type="signal peptide" evidence="14">
    <location>
        <begin position="1"/>
        <end position="23"/>
    </location>
</feature>
<comment type="subcellular location">
    <subcellularLocation>
        <location evidence="9">Dynein axonemal particle</location>
    </subcellularLocation>
</comment>
<evidence type="ECO:0000256" key="6">
    <source>
        <dbReference type="ARBA" id="ARBA00022837"/>
    </source>
</evidence>
<comment type="similarity">
    <text evidence="8">Belongs to the calcineurin regulatory subunit family.</text>
</comment>
<organism evidence="16 17">
    <name type="scientific">Atractosteus spatula</name>
    <name type="common">Alligator gar</name>
    <name type="synonym">Lepisosteus spatula</name>
    <dbReference type="NCBI Taxonomy" id="7917"/>
    <lineage>
        <taxon>Eukaryota</taxon>
        <taxon>Metazoa</taxon>
        <taxon>Chordata</taxon>
        <taxon>Craniata</taxon>
        <taxon>Vertebrata</taxon>
        <taxon>Euteleostomi</taxon>
        <taxon>Actinopterygii</taxon>
        <taxon>Neopterygii</taxon>
        <taxon>Holostei</taxon>
        <taxon>Semionotiformes</taxon>
        <taxon>Lepisosteidae</taxon>
        <taxon>Atractosteus</taxon>
    </lineage>
</organism>
<dbReference type="Pfam" id="PF00400">
    <property type="entry name" value="WD40"/>
    <property type="match status" value="1"/>
</dbReference>
<dbReference type="FunFam" id="1.10.238.10:FF:000047">
    <property type="entry name" value="Calcineurin subunit B type 1"/>
    <property type="match status" value="1"/>
</dbReference>
<keyword evidence="5" id="KW-0677">Repeat</keyword>
<reference evidence="16" key="1">
    <citation type="journal article" date="2021" name="Cell">
        <title>Tracing the genetic footprints of vertebrate landing in non-teleost ray-finned fishes.</title>
        <authorList>
            <person name="Bi X."/>
            <person name="Wang K."/>
            <person name="Yang L."/>
            <person name="Pan H."/>
            <person name="Jiang H."/>
            <person name="Wei Q."/>
            <person name="Fang M."/>
            <person name="Yu H."/>
            <person name="Zhu C."/>
            <person name="Cai Y."/>
            <person name="He Y."/>
            <person name="Gan X."/>
            <person name="Zeng H."/>
            <person name="Yu D."/>
            <person name="Zhu Y."/>
            <person name="Jiang H."/>
            <person name="Qiu Q."/>
            <person name="Yang H."/>
            <person name="Zhang Y.E."/>
            <person name="Wang W."/>
            <person name="Zhu M."/>
            <person name="He S."/>
            <person name="Zhang G."/>
        </authorList>
    </citation>
    <scope>NUCLEOTIDE SEQUENCE</scope>
    <source>
        <strain evidence="16">Allg_001</strain>
    </source>
</reference>
<dbReference type="FunFam" id="2.130.10.10:FF:000258">
    <property type="entry name" value="WD repeat-containing protein 92"/>
    <property type="match status" value="1"/>
</dbReference>
<feature type="domain" description="EF-hand" evidence="15">
    <location>
        <begin position="134"/>
        <end position="169"/>
    </location>
</feature>
<comment type="caution">
    <text evidence="16">The sequence shown here is derived from an EMBL/GenBank/DDBJ whole genome shotgun (WGS) entry which is preliminary data.</text>
</comment>
<comment type="function">
    <text evidence="10">Key assembly factor specifically required for the stability of axonemal dynein heavy chains in cytoplasm.</text>
</comment>
<dbReference type="InterPro" id="IPR018247">
    <property type="entry name" value="EF_Hand_1_Ca_BS"/>
</dbReference>
<keyword evidence="1" id="KW-0963">Cytoplasm</keyword>
<dbReference type="InterPro" id="IPR036322">
    <property type="entry name" value="WD40_repeat_dom_sf"/>
</dbReference>
<evidence type="ECO:0000256" key="11">
    <source>
        <dbReference type="ARBA" id="ARBA00039643"/>
    </source>
</evidence>
<dbReference type="PROSITE" id="PS50082">
    <property type="entry name" value="WD_REPEATS_2"/>
    <property type="match status" value="1"/>
</dbReference>
<dbReference type="Gene3D" id="1.10.238.10">
    <property type="entry name" value="EF-hand"/>
    <property type="match status" value="1"/>
</dbReference>
<comment type="function">
    <text evidence="7">Regulatory subunit of calcineurin, a calcium-dependent, calmodulin stimulated protein phosphatase. Confers calcium sensitivity.</text>
</comment>
<keyword evidence="14" id="KW-0732">Signal</keyword>
<evidence type="ECO:0000313" key="17">
    <source>
        <dbReference type="Proteomes" id="UP000736164"/>
    </source>
</evidence>
<dbReference type="PROSITE" id="PS50222">
    <property type="entry name" value="EF_HAND_2"/>
    <property type="match status" value="3"/>
</dbReference>
<dbReference type="Pfam" id="PF13499">
    <property type="entry name" value="EF-hand_7"/>
    <property type="match status" value="2"/>
</dbReference>
<evidence type="ECO:0000313" key="16">
    <source>
        <dbReference type="EMBL" id="MBN3320352.1"/>
    </source>
</evidence>
<sequence>MFLNLSINLFFLSFSLSSVPVDADEIKRLGKRFKKLDLDNSGSLSVEEFMSLPELQQNPLVQRVIDIFDTDGNGEVDFKEFIEGVSQFSVKGDKEQKLRFAFRIYDMDKDGFISNGELFQVLKMMVGNNLKDTQLQQIVDKTIINADKDGDGRISFEEFCAVRSYCSLFCFCYTVDRTRCQEVDMSLRIQTAVYLWRDSASCFIVLHLLQAALKTFFYQYMYIRLFTPIIFFSLKCSINLMELKVQTPIQNLPKMRLHIAVRAILMFWKDPKICIFLKQKGKYYLQNTACNFFISCIILRIVHKRVFRRSVQRQMEINGKYIYNLKQNTPFNIKGHRCLRSYNLPIALATLPSFCLQKWVEIRVSCCELRFPSAHQAMSTPLEKPQIISHIQKSLNYTVFDCKWIPCSAKFVCMGNFARGTGVMQIYEVQHGEAKLVKEIEKAKPIKCGTFGATSIQQRHLATGDFSGNLNIWNLELPDVPVYSVKAHKEIVNAIDGVGGLGIGDGAPEIVTGSRDGTVKVWDPRQKDTPVANMEPVEGESKRDCWTVAFGHAFNDQDRCVCAGYDNGDIKLFDLRNMSLRWETNIKNGVCCVEFDRKDINMNKLVATSLEGKFHVFDMRTQHPTKGFASVAEKAHKSTIWQVGHLPQNRDIFMTAGGAGNLHLWKYEYPAQRTKKDADDIDMGVAGSVSLLQNVTLSTQPIASLDWSPDKQGLCVTSAFDQTVRVLIVTKLNRV</sequence>
<feature type="repeat" description="WD" evidence="13">
    <location>
        <begin position="510"/>
        <end position="523"/>
    </location>
</feature>
<dbReference type="PROSITE" id="PS00018">
    <property type="entry name" value="EF_HAND_1"/>
    <property type="match status" value="3"/>
</dbReference>
<feature type="non-terminal residue" evidence="16">
    <location>
        <position position="735"/>
    </location>
</feature>
<evidence type="ECO:0000256" key="3">
    <source>
        <dbReference type="ARBA" id="ARBA00022703"/>
    </source>
</evidence>
<evidence type="ECO:0000259" key="15">
    <source>
        <dbReference type="PROSITE" id="PS50222"/>
    </source>
</evidence>
<evidence type="ECO:0000256" key="5">
    <source>
        <dbReference type="ARBA" id="ARBA00022737"/>
    </source>
</evidence>
<dbReference type="SUPFAM" id="SSF50978">
    <property type="entry name" value="WD40 repeat-like"/>
    <property type="match status" value="1"/>
</dbReference>
<evidence type="ECO:0000256" key="10">
    <source>
        <dbReference type="ARBA" id="ARBA00037430"/>
    </source>
</evidence>
<dbReference type="GO" id="GO:0005509">
    <property type="term" value="F:calcium ion binding"/>
    <property type="evidence" value="ECO:0007669"/>
    <property type="project" value="InterPro"/>
</dbReference>
<dbReference type="GO" id="GO:0006915">
    <property type="term" value="P:apoptotic process"/>
    <property type="evidence" value="ECO:0007669"/>
    <property type="project" value="UniProtKB-KW"/>
</dbReference>
<dbReference type="InterPro" id="IPR001680">
    <property type="entry name" value="WD40_rpt"/>
</dbReference>
<dbReference type="PANTHER" id="PTHR45942">
    <property type="entry name" value="PROTEIN PHOSPATASE 3 REGULATORY SUBUNIT B ALPHA ISOFORM TYPE 1"/>
    <property type="match status" value="1"/>
</dbReference>
<dbReference type="CDD" id="cd00051">
    <property type="entry name" value="EFh"/>
    <property type="match status" value="1"/>
</dbReference>
<dbReference type="AlphaFoldDB" id="A0A8J7NV85"/>
<accession>A0A8J7NV85</accession>
<keyword evidence="17" id="KW-1185">Reference proteome</keyword>
<dbReference type="Gene3D" id="2.130.10.10">
    <property type="entry name" value="YVTN repeat-like/Quinoprotein amine dehydrogenase"/>
    <property type="match status" value="1"/>
</dbReference>
<dbReference type="SMART" id="SM00054">
    <property type="entry name" value="EFh"/>
    <property type="match status" value="4"/>
</dbReference>
<dbReference type="SUPFAM" id="SSF47473">
    <property type="entry name" value="EF-hand"/>
    <property type="match status" value="1"/>
</dbReference>
<feature type="domain" description="EF-hand" evidence="15">
    <location>
        <begin position="56"/>
        <end position="91"/>
    </location>
</feature>
<dbReference type="Proteomes" id="UP000736164">
    <property type="component" value="Unassembled WGS sequence"/>
</dbReference>
<evidence type="ECO:0000256" key="4">
    <source>
        <dbReference type="ARBA" id="ARBA00022723"/>
    </source>
</evidence>
<evidence type="ECO:0000256" key="12">
    <source>
        <dbReference type="ARBA" id="ARBA00041547"/>
    </source>
</evidence>
<evidence type="ECO:0000256" key="13">
    <source>
        <dbReference type="PROSITE-ProRule" id="PRU00221"/>
    </source>
</evidence>
<dbReference type="InterPro" id="IPR015943">
    <property type="entry name" value="WD40/YVTN_repeat-like_dom_sf"/>
</dbReference>
<gene>
    <name evidence="16" type="primary">Wdr92</name>
    <name evidence="16" type="ORF">GTO95_0016707</name>
</gene>
<feature type="non-terminal residue" evidence="16">
    <location>
        <position position="1"/>
    </location>
</feature>
<keyword evidence="4" id="KW-0479">Metal-binding</keyword>